<dbReference type="GO" id="GO:0003729">
    <property type="term" value="F:mRNA binding"/>
    <property type="evidence" value="ECO:0007669"/>
    <property type="project" value="TreeGrafter"/>
</dbReference>
<dbReference type="InterPro" id="IPR035979">
    <property type="entry name" value="RBD_domain_sf"/>
</dbReference>
<accession>A0AAV1IBM9</accession>
<dbReference type="InterPro" id="IPR012677">
    <property type="entry name" value="Nucleotide-bd_a/b_plait_sf"/>
</dbReference>
<evidence type="ECO:0000256" key="1">
    <source>
        <dbReference type="ARBA" id="ARBA00022737"/>
    </source>
</evidence>
<feature type="domain" description="RRM" evidence="5">
    <location>
        <begin position="126"/>
        <end position="204"/>
    </location>
</feature>
<keyword evidence="7" id="KW-1185">Reference proteome</keyword>
<evidence type="ECO:0000313" key="7">
    <source>
        <dbReference type="Proteomes" id="UP001314263"/>
    </source>
</evidence>
<dbReference type="Gene3D" id="3.30.70.330">
    <property type="match status" value="2"/>
</dbReference>
<dbReference type="SMART" id="SM00360">
    <property type="entry name" value="RRM"/>
    <property type="match status" value="2"/>
</dbReference>
<reference evidence="6 7" key="1">
    <citation type="submission" date="2023-10" db="EMBL/GenBank/DDBJ databases">
        <authorList>
            <person name="Maclean D."/>
            <person name="Macfadyen A."/>
        </authorList>
    </citation>
    <scope>NUCLEOTIDE SEQUENCE [LARGE SCALE GENOMIC DNA]</scope>
</reference>
<dbReference type="EMBL" id="CAUYUE010000008">
    <property type="protein sequence ID" value="CAK0783238.1"/>
    <property type="molecule type" value="Genomic_DNA"/>
</dbReference>
<dbReference type="SUPFAM" id="SSF54928">
    <property type="entry name" value="RNA-binding domain, RBD"/>
    <property type="match status" value="2"/>
</dbReference>
<dbReference type="Pfam" id="PF00076">
    <property type="entry name" value="RRM_1"/>
    <property type="match status" value="2"/>
</dbReference>
<dbReference type="InterPro" id="IPR000504">
    <property type="entry name" value="RRM_dom"/>
</dbReference>
<comment type="caution">
    <text evidence="6">The sequence shown here is derived from an EMBL/GenBank/DDBJ whole genome shotgun (WGS) entry which is preliminary data.</text>
</comment>
<feature type="region of interest" description="Disordered" evidence="4">
    <location>
        <begin position="496"/>
        <end position="589"/>
    </location>
</feature>
<evidence type="ECO:0000256" key="4">
    <source>
        <dbReference type="SAM" id="MobiDB-lite"/>
    </source>
</evidence>
<evidence type="ECO:0000313" key="6">
    <source>
        <dbReference type="EMBL" id="CAK0783238.1"/>
    </source>
</evidence>
<keyword evidence="2 3" id="KW-0694">RNA-binding</keyword>
<dbReference type="GO" id="GO:0006417">
    <property type="term" value="P:regulation of translation"/>
    <property type="evidence" value="ECO:0007669"/>
    <property type="project" value="TreeGrafter"/>
</dbReference>
<protein>
    <recommendedName>
        <fullName evidence="5">RRM domain-containing protein</fullName>
    </recommendedName>
</protein>
<gene>
    <name evidence="6" type="ORF">CVIRNUC_006437</name>
</gene>
<evidence type="ECO:0000256" key="2">
    <source>
        <dbReference type="ARBA" id="ARBA00022884"/>
    </source>
</evidence>
<feature type="compositionally biased region" description="Low complexity" evidence="4">
    <location>
        <begin position="332"/>
        <end position="348"/>
    </location>
</feature>
<dbReference type="Proteomes" id="UP001314263">
    <property type="component" value="Unassembled WGS sequence"/>
</dbReference>
<name>A0AAV1IBM9_9CHLO</name>
<dbReference type="PANTHER" id="PTHR48032">
    <property type="entry name" value="RNA-BINDING PROTEIN MUSASHI HOMOLOG RBP6"/>
    <property type="match status" value="1"/>
</dbReference>
<dbReference type="PROSITE" id="PS50102">
    <property type="entry name" value="RRM"/>
    <property type="match status" value="2"/>
</dbReference>
<feature type="region of interest" description="Disordered" evidence="4">
    <location>
        <begin position="332"/>
        <end position="483"/>
    </location>
</feature>
<proteinExistence type="predicted"/>
<dbReference type="PANTHER" id="PTHR48032:SF6">
    <property type="entry name" value="RNA-BINDING (RRM_RBD_RNP MOTIFS) FAMILY PROTEIN"/>
    <property type="match status" value="1"/>
</dbReference>
<evidence type="ECO:0000256" key="3">
    <source>
        <dbReference type="PROSITE-ProRule" id="PRU00176"/>
    </source>
</evidence>
<sequence>MGELLVAPSSHVPFASAAYGLQPLSMSKQECKVFVGGLSWETSDEKLRAFFENFGTVLEAFVSYDRHTGRPRGFGFVVFEDPAVADKVVSLQHTIDRREVEAKKAVPKEEQPSGRTLDSVNPQRTKKIFVGGLAPSVDENALKGYFEHFGEVEDAVVMYDHDNKRPRGFGFITFSAEEAVEAVFSGGTMQTLHDKPIEIKRAVPRDQMGAQTRGLIGSRGGHLASGARAISSARPVGLNNPAAASFPSAGLANRAFGGLDFSGLNGSVGGPDYPRGSGDLISQMTALSLAAGNVNLVSLAQSLSQGLAAHSLGQGGSSLGSTSYNMGQSSLFQAQPQAQPQASSLPSSGMSPQMGRLASADSYGGHGSQRSAPPASPRLGSLPNPSLEEPFPGSFSLGHSDASQQQQPPPQQQQRGAMHHMQGPHHLQHQHQQPQQEPYQSQHQHHSLPSPGRRPPYPGGMPSFQEEQGSRDGALGSYSSSAYQAEQAGSRGLATYKSGGYQQEQPGGGALNTYKSGGFQPEQTGGGGGLGMYKSGDIQQEPAGGGGGLGPYKGAAFQQELGDPFGGSFPRPKETSMAPPEHQWSLSSA</sequence>
<feature type="domain" description="RRM" evidence="5">
    <location>
        <begin position="31"/>
        <end position="117"/>
    </location>
</feature>
<organism evidence="6 7">
    <name type="scientific">Coccomyxa viridis</name>
    <dbReference type="NCBI Taxonomy" id="1274662"/>
    <lineage>
        <taxon>Eukaryota</taxon>
        <taxon>Viridiplantae</taxon>
        <taxon>Chlorophyta</taxon>
        <taxon>core chlorophytes</taxon>
        <taxon>Trebouxiophyceae</taxon>
        <taxon>Trebouxiophyceae incertae sedis</taxon>
        <taxon>Coccomyxaceae</taxon>
        <taxon>Coccomyxa</taxon>
    </lineage>
</organism>
<evidence type="ECO:0000259" key="5">
    <source>
        <dbReference type="PROSITE" id="PS50102"/>
    </source>
</evidence>
<feature type="compositionally biased region" description="Low complexity" evidence="4">
    <location>
        <begin position="430"/>
        <end position="442"/>
    </location>
</feature>
<dbReference type="AlphaFoldDB" id="A0AAV1IBM9"/>
<keyword evidence="1" id="KW-0677">Repeat</keyword>